<reference evidence="4 5" key="2">
    <citation type="submission" date="2024-07" db="EMBL/GenBank/DDBJ databases">
        <authorList>
            <person name="Akdeniz Z."/>
        </authorList>
    </citation>
    <scope>NUCLEOTIDE SEQUENCE [LARGE SCALE GENOMIC DNA]</scope>
</reference>
<feature type="region of interest" description="Disordered" evidence="2">
    <location>
        <begin position="2204"/>
        <end position="2232"/>
    </location>
</feature>
<evidence type="ECO:0000313" key="4">
    <source>
        <dbReference type="EMBL" id="CAL6067203.1"/>
    </source>
</evidence>
<keyword evidence="5" id="KW-1185">Reference proteome</keyword>
<dbReference type="InterPro" id="IPR016197">
    <property type="entry name" value="Chromo-like_dom_sf"/>
</dbReference>
<protein>
    <submittedName>
        <fullName evidence="3">Uncharacterized protein</fullName>
    </submittedName>
</protein>
<dbReference type="SUPFAM" id="SSF54160">
    <property type="entry name" value="Chromo domain-like"/>
    <property type="match status" value="1"/>
</dbReference>
<reference evidence="3" key="1">
    <citation type="submission" date="2023-06" db="EMBL/GenBank/DDBJ databases">
        <authorList>
            <person name="Kurt Z."/>
        </authorList>
    </citation>
    <scope>NUCLEOTIDE SEQUENCE</scope>
</reference>
<evidence type="ECO:0000313" key="5">
    <source>
        <dbReference type="Proteomes" id="UP001642409"/>
    </source>
</evidence>
<evidence type="ECO:0000313" key="3">
    <source>
        <dbReference type="EMBL" id="CAI9977013.1"/>
    </source>
</evidence>
<sequence>MKSLIKEIVSSKKVQDLGPHQVQQVLARRTENGKQHYLCKLVGQAPIHSIWLSQEQVLQKAGDQLKEFQHHGTVDLDRLFTPQRIIQLEEADFKACQAILKPTDPVSLKTLLDSKIALSNREKYSEVRNSIDFDLEKMQVIVQWNASELSLEQAVCVPSIFELLSQQQQARPLELKPEQDQYSKIVTQLLTPHFNLNFKECQEPQLTPNVRSVLKQHSPGFWVDHSSLNCIQNEKKKKNILLNIVLNLLQQKKKVVLCTKNYQELIIDLEQRNVHTIELNAQQISHEMFKMQRYDVCLVGAQFIDQINGQNLDCLIFDSSSKLRAESCKTNANFKLLITKYEQIQQQIITDFIFNQQFNQEEQSQLIPYLELGYQNQIIGNNFDIVTMTRIVTDHIVEQQQPIIKNDPNLRNKIEQFNLSEQQNALVLMLNQSFEDKVRQRMFIDSNPVLFKILNDDKKGVMSIQNIDKSSTGKQTYPTYISCVNYLTAKLLNRLWVYETENEETQVNEESSLQSGIKFQHLAEPRQQLLSYYLKAIVTNKINSCLVVVPLALVKVVTKFVSDTVENVQILKELHETSSMVAGKLNVFIIDEQQVQAYYLLTNMKMKILDKKMLPEHIVFPFISGHCSEIMIDQIYKQYDITPQLFMMCAIQTIEEHLLVYKQKFSHLMFQEFEEFDQIFRKQHDKLTQPLQIYEEAIKLIQEKGFNAQYDNSKLIDYHSFGSELQVAEDQGFKVYSQRQVIRDTFCCYLHTDMLLQASFNDIFDISNNFNMHNICAELYGPQDPSVNIHHQSSVVYKYPGLQQVSVQNSDQTILENAMLHYYTPNQPEIYIRNGKPRLLEYFNPSPQNMFSININDWLNKVNMSFSNTATDQIKNFLKKANQVDPMKLIKPTTFQDTKKKKSKNYYTELPVVSVPVKKGRYQINGYCEYTKLPPKKPTICNQCFQKQQVYGAVCDLCEQKMAEQLDLSLVEQVDKLGYNHVVSLKKLLPDKDNISKGLAEFAVNNQLNLISYPGGSRFDNLVVTPLDQIKDDEYEFLTQILTKPEYKSNQIKAVAAAFSLIDEISPLYSYTIKRKVPINNKLKVNGQIWTQTYMNHLVKNQRNFVGFARLIHVAIPYYHFQAFRSPDIYQDALLDTQINAQNIQQYCVKYLNNYITDKIAQNNQDNTEFFAFNLQHQIANSVRRISNRFSSQGQAEFFKQLIDQVLQSQYEFLPSSSIFNNKLVVNDSYIAWMLVTNIFSTLSSYQNVKVSIQNLRLTKQQSMNTFVIQKYYRYIVRNVSMHTPFYYLIPDQTSQQKFCDMFELNQNKPQLIKDLMNIKWNPIQVLAGQFNDINFTTDKDIMPDPKHLELIMLPEPEIQLSILQQKPTIQPYPYQPQPAPPVNPNRFTAPPAPERQTLQERQPQERQPLSNLPNQRMSDRMSDRMSMNQNLNQINTPVVVIPPIIPPPKQEPTQQHRIPTQKTYFIDYIMQIFNSDKQSIKMNDVVNRIMQQYTPKNYLCKQNLLYLPDIQIAQGNHVIDVFPLQLGLKIDDKKRDIIQRDTHCSFNEYVTQLCNTYAENEAQRSTFNPYKFWVLTKETLAKVQDFTKSSKVDLKLFTQLNCIHEWVIKRSMLMDCDLINQKIIYFEQDPTTMLNLYDSSNYNDNHQKYTQMNDQNTIQLYQQAIQRLQKEISELSQQSGLNVQKTVEEIATYGFGIGSSPIEVFSHYQKGYSQELFVIIGKIIQLFAACRMTKATFPFQIKGYTDISSINGTYFHMENIRLMYLKISQIDYFIWLTRIQKICKEKQDEESLKIAAQYHKNYPFQLTFKQKPNQEKMNQFEQMQKRCEEIDLENQQIMQIDQIFCQFIPQNSVHYDKQKQYPLPVFGINDCNNSTFRQAWLVSTAYKVLFLTIFGQRYDLVDEACKQKGFPSSLMGDIKKLYFDILNLWSRFHDYLLIFLQIDLGRQQQVIQALDSPNAHQLDKVQKKLAIIKPARLIDNFESVKSNPLVMLLNMRQPNLQQPISNFPPKSFQKNNQFIYEKLGIMELSDCQNPIVLQQNLTQFKTFRIDSIISDMPSQLTTQQLDQRLRLTIKALRIERQLIIDPLEQQYVDEFINNPPEMLEMPNARNQQLQQQIQMNAAPPFVPKIQAPNIPQGLPPPQFNPQFQIPPPIQIQIPQQPPFQMPMVKQEPTVNRIETPPQMILQPQQVINAQRIQNEISNTQVNQQQQRQPRRNQRNEPDVQPKDNEVQLTDEQVELIRKKQLSFYKEDQETVLSFITELFKRNSIYSVFQNRKQPMDQFLFVQSSCQRQHSDEWGRLYSFLINMKPEAIVQSQQEAKEKMDQILKIAQQLGIKSEMRNGLDQEVIQKLQVHLESPQGKQLRLFEVTQEYVQKNLEMAYHYAFQMREDVIKQPDANVNQYKANIHASLKQMQIMNQIPLNCLIQEKETTNKKKMALATYFFLAQSAK</sequence>
<feature type="compositionally biased region" description="Polar residues" evidence="2">
    <location>
        <begin position="1400"/>
        <end position="1416"/>
    </location>
</feature>
<feature type="coiled-coil region" evidence="1">
    <location>
        <begin position="1652"/>
        <end position="1679"/>
    </location>
</feature>
<gene>
    <name evidence="4" type="ORF">HINF_LOCUS52912</name>
    <name evidence="3" type="ORF">HINF_LOCUS64658</name>
</gene>
<evidence type="ECO:0000256" key="2">
    <source>
        <dbReference type="SAM" id="MobiDB-lite"/>
    </source>
</evidence>
<feature type="compositionally biased region" description="Basic and acidic residues" evidence="2">
    <location>
        <begin position="2218"/>
        <end position="2230"/>
    </location>
</feature>
<keyword evidence="1" id="KW-0175">Coiled coil</keyword>
<feature type="region of interest" description="Disordered" evidence="2">
    <location>
        <begin position="1370"/>
        <end position="1422"/>
    </location>
</feature>
<dbReference type="Proteomes" id="UP001642409">
    <property type="component" value="Unassembled WGS sequence"/>
</dbReference>
<proteinExistence type="predicted"/>
<comment type="caution">
    <text evidence="3">The sequence shown here is derived from an EMBL/GenBank/DDBJ whole genome shotgun (WGS) entry which is preliminary data.</text>
</comment>
<organism evidence="3">
    <name type="scientific">Hexamita inflata</name>
    <dbReference type="NCBI Taxonomy" id="28002"/>
    <lineage>
        <taxon>Eukaryota</taxon>
        <taxon>Metamonada</taxon>
        <taxon>Diplomonadida</taxon>
        <taxon>Hexamitidae</taxon>
        <taxon>Hexamitinae</taxon>
        <taxon>Hexamita</taxon>
    </lineage>
</organism>
<name>A0AA86RP00_9EUKA</name>
<accession>A0AA86RP00</accession>
<feature type="compositionally biased region" description="Pro residues" evidence="2">
    <location>
        <begin position="1374"/>
        <end position="1384"/>
    </location>
</feature>
<dbReference type="EMBL" id="CAXDID020000266">
    <property type="protein sequence ID" value="CAL6067203.1"/>
    <property type="molecule type" value="Genomic_DNA"/>
</dbReference>
<evidence type="ECO:0000256" key="1">
    <source>
        <dbReference type="SAM" id="Coils"/>
    </source>
</evidence>
<dbReference type="EMBL" id="CATOUU010001176">
    <property type="protein sequence ID" value="CAI9977013.1"/>
    <property type="molecule type" value="Genomic_DNA"/>
</dbReference>